<dbReference type="Pfam" id="PF13229">
    <property type="entry name" value="Beta_helix"/>
    <property type="match status" value="1"/>
</dbReference>
<protein>
    <submittedName>
        <fullName evidence="2">Right-handed parallel beta-helix repeat-containing protein</fullName>
    </submittedName>
</protein>
<sequence>MFHLTRFLQNKFYFNWHPKLVITLVAFFHFSICAEPILNTCTKIVNNNFSAESDGQIFDLDSYKTINDAIDDYQTNDVICVANQSQPAFKIRDFSPESGKLTIQPLAVEKKVTISNQNYRGTGVFIENSRSIDLVGFTIEGGLYGVEVIDSSDIRLSDLHVLNVGQEALVVKPKHQGGTNFILENNLIEHTGKRNNQYGEGIYLGDGSLKTQHSVSDIKVRNNVIQNTTSEAIDIKINANNVRVENNVIRNVDLKFNGAITIGTEAAFLKGGDYFVLGNDIKAVTNRSGYRPQGIAVGHGNTQIFNNKIEIADAKAIAICLMTTFMDEQFNQVWVQSNLYTGEGRLLNPQCGNGGTGIFKPAQVSNWKNQVD</sequence>
<dbReference type="InterPro" id="IPR011050">
    <property type="entry name" value="Pectin_lyase_fold/virulence"/>
</dbReference>
<dbReference type="InterPro" id="IPR039448">
    <property type="entry name" value="Beta_helix"/>
</dbReference>
<dbReference type="SUPFAM" id="SSF51126">
    <property type="entry name" value="Pectin lyase-like"/>
    <property type="match status" value="1"/>
</dbReference>
<reference evidence="2" key="1">
    <citation type="submission" date="2022-10" db="EMBL/GenBank/DDBJ databases">
        <title>Catenovulum adriacola sp. nov. isolated in the Harbour of Susak.</title>
        <authorList>
            <person name="Schoch T."/>
            <person name="Reich S.J."/>
            <person name="Stoeferle S."/>
            <person name="Flaiz M."/>
            <person name="Kazda M."/>
            <person name="Riedel C.U."/>
            <person name="Duerre P."/>
        </authorList>
    </citation>
    <scope>NUCLEOTIDE SEQUENCE</scope>
    <source>
        <strain evidence="2">TS8</strain>
    </source>
</reference>
<dbReference type="EMBL" id="CP109965">
    <property type="protein sequence ID" value="WAJ70981.1"/>
    <property type="molecule type" value="Genomic_DNA"/>
</dbReference>
<dbReference type="SMART" id="SM00710">
    <property type="entry name" value="PbH1"/>
    <property type="match status" value="6"/>
</dbReference>
<dbReference type="InterPro" id="IPR006626">
    <property type="entry name" value="PbH1"/>
</dbReference>
<dbReference type="Proteomes" id="UP001163726">
    <property type="component" value="Chromosome"/>
</dbReference>
<name>A0ABY7AQN0_9ALTE</name>
<gene>
    <name evidence="2" type="ORF">OLW01_04040</name>
</gene>
<dbReference type="Gene3D" id="2.160.20.10">
    <property type="entry name" value="Single-stranded right-handed beta-helix, Pectin lyase-like"/>
    <property type="match status" value="1"/>
</dbReference>
<dbReference type="InterPro" id="IPR012334">
    <property type="entry name" value="Pectin_lyas_fold"/>
</dbReference>
<keyword evidence="3" id="KW-1185">Reference proteome</keyword>
<evidence type="ECO:0000259" key="1">
    <source>
        <dbReference type="Pfam" id="PF13229"/>
    </source>
</evidence>
<organism evidence="2 3">
    <name type="scientific">Catenovulum adriaticum</name>
    <dbReference type="NCBI Taxonomy" id="2984846"/>
    <lineage>
        <taxon>Bacteria</taxon>
        <taxon>Pseudomonadati</taxon>
        <taxon>Pseudomonadota</taxon>
        <taxon>Gammaproteobacteria</taxon>
        <taxon>Alteromonadales</taxon>
        <taxon>Alteromonadaceae</taxon>
        <taxon>Catenovulum</taxon>
    </lineage>
</organism>
<dbReference type="RefSeq" id="WP_268075411.1">
    <property type="nucleotide sequence ID" value="NZ_CP109965.1"/>
</dbReference>
<evidence type="ECO:0000313" key="3">
    <source>
        <dbReference type="Proteomes" id="UP001163726"/>
    </source>
</evidence>
<proteinExistence type="predicted"/>
<evidence type="ECO:0000313" key="2">
    <source>
        <dbReference type="EMBL" id="WAJ70981.1"/>
    </source>
</evidence>
<feature type="domain" description="Right handed beta helix" evidence="1">
    <location>
        <begin position="111"/>
        <end position="259"/>
    </location>
</feature>
<accession>A0ABY7AQN0</accession>